<evidence type="ECO:0000313" key="2">
    <source>
        <dbReference type="EMBL" id="QGS52427.1"/>
    </source>
</evidence>
<dbReference type="Proteomes" id="UP000424468">
    <property type="component" value="Chromosome"/>
</dbReference>
<keyword evidence="1" id="KW-0175">Coiled coil</keyword>
<protein>
    <submittedName>
        <fullName evidence="2">Uncharacterized protein</fullName>
    </submittedName>
</protein>
<reference evidence="2 3" key="1">
    <citation type="submission" date="2019-11" db="EMBL/GenBank/DDBJ databases">
        <title>Complete genome sequence of Spiroplasma tabanidicola TAUS-1 (DSM 22603).</title>
        <authorList>
            <person name="Huang C.-T."/>
            <person name="Lin Y.-C."/>
            <person name="Kuo C.-H."/>
        </authorList>
    </citation>
    <scope>NUCLEOTIDE SEQUENCE [LARGE SCALE GENOMIC DNA]</scope>
    <source>
        <strain evidence="2 3">TAUS-1</strain>
    </source>
</reference>
<feature type="coiled-coil region" evidence="1">
    <location>
        <begin position="8"/>
        <end position="66"/>
    </location>
</feature>
<sequence length="112" mass="13347">MEKAALLATEKKDIIENEEIKLKEMKEIIAIYDDKSYLENEDFIKLTNLQDEYEIEFNELSEIQDMFIHLVKAALDKAMKISEKLAECEVKYNNNIKNLRKLFLSITRIEEW</sequence>
<organism evidence="2 3">
    <name type="scientific">Spiroplasma tabanidicola</name>
    <dbReference type="NCBI Taxonomy" id="324079"/>
    <lineage>
        <taxon>Bacteria</taxon>
        <taxon>Bacillati</taxon>
        <taxon>Mycoplasmatota</taxon>
        <taxon>Mollicutes</taxon>
        <taxon>Entomoplasmatales</taxon>
        <taxon>Spiroplasmataceae</taxon>
        <taxon>Spiroplasma</taxon>
    </lineage>
</organism>
<keyword evidence="3" id="KW-1185">Reference proteome</keyword>
<evidence type="ECO:0000256" key="1">
    <source>
        <dbReference type="SAM" id="Coils"/>
    </source>
</evidence>
<accession>A0A6I6C667</accession>
<evidence type="ECO:0000313" key="3">
    <source>
        <dbReference type="Proteomes" id="UP000424468"/>
    </source>
</evidence>
<name>A0A6I6C667_9MOLU</name>
<dbReference type="RefSeq" id="WP_156007402.1">
    <property type="nucleotide sequence ID" value="NZ_CP046276.1"/>
</dbReference>
<dbReference type="EMBL" id="CP046276">
    <property type="protein sequence ID" value="QGS52427.1"/>
    <property type="molecule type" value="Genomic_DNA"/>
</dbReference>
<dbReference type="KEGG" id="stab:STABA_v1c10800"/>
<dbReference type="AlphaFoldDB" id="A0A6I6C667"/>
<gene>
    <name evidence="2" type="ORF">STABA_v1c10800</name>
</gene>
<proteinExistence type="predicted"/>